<dbReference type="Proteomes" id="UP000887574">
    <property type="component" value="Unplaced"/>
</dbReference>
<evidence type="ECO:0000313" key="2">
    <source>
        <dbReference type="WBParaSite" id="jg21156"/>
    </source>
</evidence>
<proteinExistence type="predicted"/>
<organism evidence="1 2">
    <name type="scientific">Ditylenchus dipsaci</name>
    <dbReference type="NCBI Taxonomy" id="166011"/>
    <lineage>
        <taxon>Eukaryota</taxon>
        <taxon>Metazoa</taxon>
        <taxon>Ecdysozoa</taxon>
        <taxon>Nematoda</taxon>
        <taxon>Chromadorea</taxon>
        <taxon>Rhabditida</taxon>
        <taxon>Tylenchina</taxon>
        <taxon>Tylenchomorpha</taxon>
        <taxon>Sphaerularioidea</taxon>
        <taxon>Anguinidae</taxon>
        <taxon>Anguininae</taxon>
        <taxon>Ditylenchus</taxon>
    </lineage>
</organism>
<dbReference type="WBParaSite" id="jg21156">
    <property type="protein sequence ID" value="jg21156"/>
    <property type="gene ID" value="jg21156"/>
</dbReference>
<accession>A0A915DKZ1</accession>
<sequence length="167" mass="17994">MPSANRRLKAKNMEKNVRKQARELDRAANAGVGGPGEGKSLPTTGITGHHFSVLFNYHLLSHIWCNYLSIQKAVVPHPLSGIQKAVVPHPLSGIQKAVVPHPLSGIQKTVVPHPLSGIQKAVVPHPLSGIQKAVVPHPLSGIQKAVVPHPLSGIQNCIFKIFLINLY</sequence>
<evidence type="ECO:0000313" key="1">
    <source>
        <dbReference type="Proteomes" id="UP000887574"/>
    </source>
</evidence>
<dbReference type="AlphaFoldDB" id="A0A915DKZ1"/>
<keyword evidence="1" id="KW-1185">Reference proteome</keyword>
<reference evidence="2" key="1">
    <citation type="submission" date="2022-11" db="UniProtKB">
        <authorList>
            <consortium name="WormBaseParasite"/>
        </authorList>
    </citation>
    <scope>IDENTIFICATION</scope>
</reference>
<name>A0A915DKZ1_9BILA</name>
<protein>
    <submittedName>
        <fullName evidence="2">Small EDRK-rich factor-like N-terminal domain-containing protein</fullName>
    </submittedName>
</protein>